<comment type="subcellular location">
    <subcellularLocation>
        <location evidence="1">Cell envelope</location>
    </subcellularLocation>
</comment>
<dbReference type="SUPFAM" id="SSF53850">
    <property type="entry name" value="Periplasmic binding protein-like II"/>
    <property type="match status" value="1"/>
</dbReference>
<dbReference type="InterPro" id="IPR001638">
    <property type="entry name" value="Solute-binding_3/MltF_N"/>
</dbReference>
<dbReference type="Gene3D" id="3.40.190.10">
    <property type="entry name" value="Periplasmic binding protein-like II"/>
    <property type="match status" value="2"/>
</dbReference>
<proteinExistence type="inferred from homology"/>
<protein>
    <submittedName>
        <fullName evidence="7">Transporter substrate-binding domain-containing protein</fullName>
    </submittedName>
</protein>
<dbReference type="SMART" id="SM00062">
    <property type="entry name" value="PBPb"/>
    <property type="match status" value="1"/>
</dbReference>
<dbReference type="EMBL" id="CP049887">
    <property type="protein sequence ID" value="QIL49514.1"/>
    <property type="molecule type" value="Genomic_DNA"/>
</dbReference>
<dbReference type="KEGG" id="vhy:G7082_13900"/>
<dbReference type="PANTHER" id="PTHR35936:SF34">
    <property type="entry name" value="ABC TRANSPORTER EXTRACELLULAR-BINDING PROTEIN YCKB-RELATED"/>
    <property type="match status" value="1"/>
</dbReference>
<feature type="domain" description="Solute-binding protein family 3/N-terminal" evidence="6">
    <location>
        <begin position="36"/>
        <end position="259"/>
    </location>
</feature>
<evidence type="ECO:0000256" key="1">
    <source>
        <dbReference type="ARBA" id="ARBA00004196"/>
    </source>
</evidence>
<evidence type="ECO:0000256" key="2">
    <source>
        <dbReference type="ARBA" id="ARBA00010333"/>
    </source>
</evidence>
<accession>A0A6G8AWT0</accession>
<dbReference type="PANTHER" id="PTHR35936">
    <property type="entry name" value="MEMBRANE-BOUND LYTIC MUREIN TRANSGLYCOSYLASE F"/>
    <property type="match status" value="1"/>
</dbReference>
<gene>
    <name evidence="7" type="ORF">G7082_13900</name>
</gene>
<dbReference type="Proteomes" id="UP000501747">
    <property type="component" value="Chromosome"/>
</dbReference>
<sequence length="276" mass="30773">MKKIGLLVSTLILSLSLFAACTPKKESKEPAKEKKEWVVATSGTLFPASYYNDKNELTGYDIEVVKEVAKRMDKKVTFKEYNVDGMLTSVQKGSADFAANDFSLSDSRKKKFILSEPLKYSFGSMIVRKSDQSGIKSFEDLKGKKSAGEATTNYMKIAEKYGAELVSYDNATNDQYLTDVANGRTDVILNDYYLQKMSVGALPDIPVMILDDLYFNPTENGLLFSKENTELKKEIDVTLGEMKKDGTLAKISKEFFGADVSVKPDVKIAEDIKIEE</sequence>
<organism evidence="7 8">
    <name type="scientific">Vagococcus hydrophili</name>
    <dbReference type="NCBI Taxonomy" id="2714947"/>
    <lineage>
        <taxon>Bacteria</taxon>
        <taxon>Bacillati</taxon>
        <taxon>Bacillota</taxon>
        <taxon>Bacilli</taxon>
        <taxon>Lactobacillales</taxon>
        <taxon>Enterococcaceae</taxon>
        <taxon>Vagococcus</taxon>
    </lineage>
</organism>
<dbReference type="PROSITE" id="PS01039">
    <property type="entry name" value="SBP_BACTERIAL_3"/>
    <property type="match status" value="1"/>
</dbReference>
<dbReference type="GO" id="GO:0030313">
    <property type="term" value="C:cell envelope"/>
    <property type="evidence" value="ECO:0007669"/>
    <property type="project" value="UniProtKB-SubCell"/>
</dbReference>
<evidence type="ECO:0000256" key="5">
    <source>
        <dbReference type="SAM" id="SignalP"/>
    </source>
</evidence>
<dbReference type="RefSeq" id="WP_166035801.1">
    <property type="nucleotide sequence ID" value="NZ_CP049887.1"/>
</dbReference>
<evidence type="ECO:0000313" key="7">
    <source>
        <dbReference type="EMBL" id="QIL49514.1"/>
    </source>
</evidence>
<keyword evidence="8" id="KW-1185">Reference proteome</keyword>
<dbReference type="PROSITE" id="PS51257">
    <property type="entry name" value="PROKAR_LIPOPROTEIN"/>
    <property type="match status" value="1"/>
</dbReference>
<evidence type="ECO:0000259" key="6">
    <source>
        <dbReference type="SMART" id="SM00062"/>
    </source>
</evidence>
<keyword evidence="3 5" id="KW-0732">Signal</keyword>
<evidence type="ECO:0000313" key="8">
    <source>
        <dbReference type="Proteomes" id="UP000501747"/>
    </source>
</evidence>
<dbReference type="InterPro" id="IPR018313">
    <property type="entry name" value="SBP_3_CS"/>
</dbReference>
<comment type="similarity">
    <text evidence="2 4">Belongs to the bacterial solute-binding protein 3 family.</text>
</comment>
<evidence type="ECO:0000256" key="4">
    <source>
        <dbReference type="RuleBase" id="RU003744"/>
    </source>
</evidence>
<evidence type="ECO:0000256" key="3">
    <source>
        <dbReference type="ARBA" id="ARBA00022729"/>
    </source>
</evidence>
<reference evidence="7 8" key="1">
    <citation type="submission" date="2020-03" db="EMBL/GenBank/DDBJ databases">
        <title>Vagococcus sp. nov., isolated from beetles.</title>
        <authorList>
            <person name="Hyun D.-W."/>
            <person name="Bae J.-W."/>
        </authorList>
    </citation>
    <scope>NUCLEOTIDE SEQUENCE [LARGE SCALE GENOMIC DNA]</scope>
    <source>
        <strain evidence="7 8">HDW17B</strain>
    </source>
</reference>
<feature type="signal peptide" evidence="5">
    <location>
        <begin position="1"/>
        <end position="19"/>
    </location>
</feature>
<feature type="chain" id="PRO_5039693932" evidence="5">
    <location>
        <begin position="20"/>
        <end position="276"/>
    </location>
</feature>
<dbReference type="Pfam" id="PF00497">
    <property type="entry name" value="SBP_bac_3"/>
    <property type="match status" value="1"/>
</dbReference>
<dbReference type="AlphaFoldDB" id="A0A6G8AWT0"/>
<name>A0A6G8AWT0_9ENTE</name>